<dbReference type="EMBL" id="BMFO01000004">
    <property type="protein sequence ID" value="GGF96586.1"/>
    <property type="molecule type" value="Genomic_DNA"/>
</dbReference>
<dbReference type="InterPro" id="IPR008948">
    <property type="entry name" value="L-Aspartase-like"/>
</dbReference>
<evidence type="ECO:0000313" key="7">
    <source>
        <dbReference type="EMBL" id="GGF96586.1"/>
    </source>
</evidence>
<dbReference type="AlphaFoldDB" id="A0A917CS73"/>
<dbReference type="InterPro" id="IPR009049">
    <property type="entry name" value="Argininosuccinate_lyase"/>
</dbReference>
<reference evidence="7" key="2">
    <citation type="submission" date="2020-09" db="EMBL/GenBank/DDBJ databases">
        <authorList>
            <person name="Sun Q."/>
            <person name="Zhou Y."/>
        </authorList>
    </citation>
    <scope>NUCLEOTIDE SEQUENCE</scope>
    <source>
        <strain evidence="7">CGMCC 1.12726</strain>
    </source>
</reference>
<dbReference type="Gene3D" id="1.10.40.30">
    <property type="entry name" value="Fumarase/aspartase (C-terminal domain)"/>
    <property type="match status" value="1"/>
</dbReference>
<comment type="pathway">
    <text evidence="2">Amino-acid biosynthesis; L-arginine biosynthesis; L-arginine from L-ornithine and carbamoyl phosphate: step 3/3.</text>
</comment>
<dbReference type="InterPro" id="IPR020557">
    <property type="entry name" value="Fumarate_lyase_CS"/>
</dbReference>
<dbReference type="InterPro" id="IPR022761">
    <property type="entry name" value="Fumarate_lyase_N"/>
</dbReference>
<dbReference type="Proteomes" id="UP000632858">
    <property type="component" value="Unassembled WGS sequence"/>
</dbReference>
<accession>A0A917CS73</accession>
<organism evidence="7 8">
    <name type="scientific">Arenimonas maotaiensis</name>
    <dbReference type="NCBI Taxonomy" id="1446479"/>
    <lineage>
        <taxon>Bacteria</taxon>
        <taxon>Pseudomonadati</taxon>
        <taxon>Pseudomonadota</taxon>
        <taxon>Gammaproteobacteria</taxon>
        <taxon>Lysobacterales</taxon>
        <taxon>Lysobacteraceae</taxon>
        <taxon>Arenimonas</taxon>
    </lineage>
</organism>
<keyword evidence="5" id="KW-0028">Amino-acid biosynthesis</keyword>
<name>A0A917CS73_9GAMM</name>
<dbReference type="GO" id="GO:0004056">
    <property type="term" value="F:argininosuccinate lyase activity"/>
    <property type="evidence" value="ECO:0007669"/>
    <property type="project" value="UniProtKB-EC"/>
</dbReference>
<dbReference type="Gene3D" id="1.10.275.10">
    <property type="entry name" value="Fumarase/aspartase (N-terminal domain)"/>
    <property type="match status" value="1"/>
</dbReference>
<protein>
    <recommendedName>
        <fullName evidence="4">argininosuccinate lyase</fullName>
        <ecNumber evidence="4">4.3.2.1</ecNumber>
    </recommendedName>
</protein>
<comment type="caution">
    <text evidence="7">The sequence shown here is derived from an EMBL/GenBank/DDBJ whole genome shotgun (WGS) entry which is preliminary data.</text>
</comment>
<keyword evidence="8" id="KW-1185">Reference proteome</keyword>
<comment type="similarity">
    <text evidence="3">In the N-terminal section; belongs to the lyase 1 family. Argininosuccinate lyase subfamily.</text>
</comment>
<evidence type="ECO:0000256" key="4">
    <source>
        <dbReference type="ARBA" id="ARBA00012338"/>
    </source>
</evidence>
<evidence type="ECO:0000313" key="8">
    <source>
        <dbReference type="Proteomes" id="UP000632858"/>
    </source>
</evidence>
<dbReference type="SUPFAM" id="SSF48557">
    <property type="entry name" value="L-aspartase-like"/>
    <property type="match status" value="1"/>
</dbReference>
<feature type="domain" description="Fumarate lyase N-terminal" evidence="6">
    <location>
        <begin position="28"/>
        <end position="305"/>
    </location>
</feature>
<reference evidence="7" key="1">
    <citation type="journal article" date="2014" name="Int. J. Syst. Evol. Microbiol.">
        <title>Complete genome sequence of Corynebacterium casei LMG S-19264T (=DSM 44701T), isolated from a smear-ripened cheese.</title>
        <authorList>
            <consortium name="US DOE Joint Genome Institute (JGI-PGF)"/>
            <person name="Walter F."/>
            <person name="Albersmeier A."/>
            <person name="Kalinowski J."/>
            <person name="Ruckert C."/>
        </authorList>
    </citation>
    <scope>NUCLEOTIDE SEQUENCE</scope>
    <source>
        <strain evidence="7">CGMCC 1.12726</strain>
    </source>
</reference>
<dbReference type="PRINTS" id="PR00145">
    <property type="entry name" value="ARGSUCLYASE"/>
</dbReference>
<dbReference type="GO" id="GO:0005829">
    <property type="term" value="C:cytosol"/>
    <property type="evidence" value="ECO:0007669"/>
    <property type="project" value="TreeGrafter"/>
</dbReference>
<comment type="catalytic activity">
    <reaction evidence="1">
        <text>2-(N(omega)-L-arginino)succinate = fumarate + L-arginine</text>
        <dbReference type="Rhea" id="RHEA:24020"/>
        <dbReference type="ChEBI" id="CHEBI:29806"/>
        <dbReference type="ChEBI" id="CHEBI:32682"/>
        <dbReference type="ChEBI" id="CHEBI:57472"/>
        <dbReference type="EC" id="4.3.2.1"/>
    </reaction>
</comment>
<evidence type="ECO:0000256" key="2">
    <source>
        <dbReference type="ARBA" id="ARBA00004941"/>
    </source>
</evidence>
<dbReference type="InterPro" id="IPR024083">
    <property type="entry name" value="Fumarase/histidase_N"/>
</dbReference>
<evidence type="ECO:0000256" key="3">
    <source>
        <dbReference type="ARBA" id="ARBA00005552"/>
    </source>
</evidence>
<dbReference type="Gene3D" id="1.20.200.10">
    <property type="entry name" value="Fumarase/aspartase (Central domain)"/>
    <property type="match status" value="1"/>
</dbReference>
<evidence type="ECO:0000256" key="1">
    <source>
        <dbReference type="ARBA" id="ARBA00000985"/>
    </source>
</evidence>
<keyword evidence="7" id="KW-0456">Lyase</keyword>
<keyword evidence="5" id="KW-0055">Arginine biosynthesis</keyword>
<gene>
    <name evidence="7" type="primary">argH</name>
    <name evidence="7" type="ORF">GCM10010960_17780</name>
</gene>
<dbReference type="Pfam" id="PF00206">
    <property type="entry name" value="Lyase_1"/>
    <property type="match status" value="1"/>
</dbReference>
<proteinExistence type="inferred from homology"/>
<dbReference type="EC" id="4.3.2.1" evidence="4"/>
<dbReference type="PRINTS" id="PR00149">
    <property type="entry name" value="FUMRATELYASE"/>
</dbReference>
<sequence length="432" mass="46789">MNDNVIWAKPGFEIDAAIQRFLAGEDIQSDRALFVYDIAASKAHAEGLQRIGILSEAECADLLRELDALAALYAAGGFTLDERFEDGHSAIEQFLTERLGDTGRKIHTGRSRNDQVLVASRLWLKAQLHELASLCAGIAAGALQRARAEALVPMPGYTHLQRAMVSSLGMWWGAWAEAFLDDAERARQTLTWIDANPLGSASGFGVNLPLDRAHSTQALGFARTQQVATYAQLSRGKFELAALEALLSAMGDLRRLAWDLSLFTSSEFGFVRLPPAYQTGSSLMPNKRNPDLVELLRASYAVVSGARNELEQVLSLPSGYHRDLQFTKAPVLRGFGHGLAALALVPELLAKLEWHPEALDAAIEPSMHATDLAIEFARDGLPFREAYVKAADPALWQGRSADDSLQARTSAGSGVNLGLDVLAARLAVFTAG</sequence>
<dbReference type="RefSeq" id="WP_188450048.1">
    <property type="nucleotide sequence ID" value="NZ_BMFO01000004.1"/>
</dbReference>
<evidence type="ECO:0000256" key="5">
    <source>
        <dbReference type="ARBA" id="ARBA00022571"/>
    </source>
</evidence>
<dbReference type="GO" id="GO:0042450">
    <property type="term" value="P:L-arginine biosynthetic process via ornithine"/>
    <property type="evidence" value="ECO:0007669"/>
    <property type="project" value="InterPro"/>
</dbReference>
<dbReference type="PROSITE" id="PS00163">
    <property type="entry name" value="FUMARATE_LYASES"/>
    <property type="match status" value="1"/>
</dbReference>
<dbReference type="InterPro" id="IPR000362">
    <property type="entry name" value="Fumarate_lyase_fam"/>
</dbReference>
<dbReference type="PANTHER" id="PTHR43814">
    <property type="entry name" value="ARGININOSUCCINATE LYASE"/>
    <property type="match status" value="1"/>
</dbReference>
<evidence type="ECO:0000259" key="6">
    <source>
        <dbReference type="Pfam" id="PF00206"/>
    </source>
</evidence>
<dbReference type="PANTHER" id="PTHR43814:SF1">
    <property type="entry name" value="ARGININOSUCCINATE LYASE"/>
    <property type="match status" value="1"/>
</dbReference>